<proteinExistence type="predicted"/>
<accession>A0A0S4KPH5</accession>
<dbReference type="VEuPathDB" id="TriTrypDB:BSAL_03155"/>
<dbReference type="EMBL" id="CYKH01002226">
    <property type="protein sequence ID" value="CUI15541.1"/>
    <property type="molecule type" value="Genomic_DNA"/>
</dbReference>
<organism evidence="1 2">
    <name type="scientific">Bodo saltans</name>
    <name type="common">Flagellated protozoan</name>
    <dbReference type="NCBI Taxonomy" id="75058"/>
    <lineage>
        <taxon>Eukaryota</taxon>
        <taxon>Discoba</taxon>
        <taxon>Euglenozoa</taxon>
        <taxon>Kinetoplastea</taxon>
        <taxon>Metakinetoplastina</taxon>
        <taxon>Eubodonida</taxon>
        <taxon>Bodonidae</taxon>
        <taxon>Bodo</taxon>
    </lineage>
</organism>
<sequence>MPKPKPNWLRTWLGIPRRRPGPFRSLLLEIRWRCKPVHISRDGQREVTLWEWLRNR</sequence>
<evidence type="ECO:0000313" key="2">
    <source>
        <dbReference type="Proteomes" id="UP000051952"/>
    </source>
</evidence>
<dbReference type="Proteomes" id="UP000051952">
    <property type="component" value="Unassembled WGS sequence"/>
</dbReference>
<gene>
    <name evidence="1" type="ORF">BSAL_03155</name>
</gene>
<name>A0A0S4KPH5_BODSA</name>
<keyword evidence="2" id="KW-1185">Reference proteome</keyword>
<reference evidence="2" key="1">
    <citation type="submission" date="2015-09" db="EMBL/GenBank/DDBJ databases">
        <authorList>
            <consortium name="Pathogen Informatics"/>
        </authorList>
    </citation>
    <scope>NUCLEOTIDE SEQUENCE [LARGE SCALE GENOMIC DNA]</scope>
    <source>
        <strain evidence="2">Lake Konstanz</strain>
    </source>
</reference>
<evidence type="ECO:0000313" key="1">
    <source>
        <dbReference type="EMBL" id="CUI15541.1"/>
    </source>
</evidence>
<protein>
    <submittedName>
        <fullName evidence="1">Uncharacterized protein</fullName>
    </submittedName>
</protein>
<dbReference type="AlphaFoldDB" id="A0A0S4KPH5"/>